<dbReference type="EMBL" id="AP007255">
    <property type="protein sequence ID" value="BAE50494.1"/>
    <property type="molecule type" value="Genomic_DNA"/>
</dbReference>
<dbReference type="STRING" id="342108.amb1690"/>
<reference evidence="1 2" key="1">
    <citation type="journal article" date="2005" name="DNA Res.">
        <title>Complete genome sequence of the facultative anaerobic magnetotactic bacterium Magnetospirillum sp. strain AMB-1.</title>
        <authorList>
            <person name="Matsunaga T."/>
            <person name="Okamura Y."/>
            <person name="Fukuda Y."/>
            <person name="Wahyudi A.T."/>
            <person name="Murase Y."/>
            <person name="Takeyama H."/>
        </authorList>
    </citation>
    <scope>NUCLEOTIDE SEQUENCE [LARGE SCALE GENOMIC DNA]</scope>
    <source>
        <strain evidence="2">ATCC 700264 / AMB-1</strain>
    </source>
</reference>
<gene>
    <name evidence="1" type="ordered locus">amb1690</name>
</gene>
<name>Q2W6N1_PARM1</name>
<protein>
    <submittedName>
        <fullName evidence="1">Uncharacterized protein</fullName>
    </submittedName>
</protein>
<dbReference type="HOGENOM" id="CLU_2683482_0_0_5"/>
<dbReference type="Proteomes" id="UP000007058">
    <property type="component" value="Chromosome"/>
</dbReference>
<dbReference type="KEGG" id="mag:amb1690"/>
<organism evidence="1 2">
    <name type="scientific">Paramagnetospirillum magneticum (strain ATCC 700264 / AMB-1)</name>
    <name type="common">Magnetospirillum magneticum</name>
    <dbReference type="NCBI Taxonomy" id="342108"/>
    <lineage>
        <taxon>Bacteria</taxon>
        <taxon>Pseudomonadati</taxon>
        <taxon>Pseudomonadota</taxon>
        <taxon>Alphaproteobacteria</taxon>
        <taxon>Rhodospirillales</taxon>
        <taxon>Magnetospirillaceae</taxon>
        <taxon>Paramagnetospirillum</taxon>
    </lineage>
</organism>
<dbReference type="AlphaFoldDB" id="Q2W6N1"/>
<sequence length="74" mass="8147">MATASFLMRRANWKSSICCQVLAGRETVFLIMASASSLIIPLYQITHQKCNGAFSPLRHPLRGAMVHFINAPNG</sequence>
<evidence type="ECO:0000313" key="2">
    <source>
        <dbReference type="Proteomes" id="UP000007058"/>
    </source>
</evidence>
<accession>Q2W6N1</accession>
<evidence type="ECO:0000313" key="1">
    <source>
        <dbReference type="EMBL" id="BAE50494.1"/>
    </source>
</evidence>
<keyword evidence="2" id="KW-1185">Reference proteome</keyword>
<proteinExistence type="predicted"/>